<dbReference type="Pfam" id="PF13579">
    <property type="entry name" value="Glyco_trans_4_4"/>
    <property type="match status" value="1"/>
</dbReference>
<evidence type="ECO:0000259" key="1">
    <source>
        <dbReference type="Pfam" id="PF00534"/>
    </source>
</evidence>
<keyword evidence="4" id="KW-1185">Reference proteome</keyword>
<proteinExistence type="predicted"/>
<accession>A0A4Q9DJQ2</accession>
<dbReference type="CDD" id="cd03794">
    <property type="entry name" value="GT4_WbuB-like"/>
    <property type="match status" value="1"/>
</dbReference>
<dbReference type="Pfam" id="PF00534">
    <property type="entry name" value="Glycos_transf_1"/>
    <property type="match status" value="1"/>
</dbReference>
<evidence type="ECO:0000313" key="4">
    <source>
        <dbReference type="Proteomes" id="UP000293142"/>
    </source>
</evidence>
<sequence length="429" mass="48337">MSPRSSCSGANKMSAKIWILNHYATAKGTSTRHFDIAKELAGKGYDVTICASSFEHITRQEKKEYRNGYSLVETHDGVKFIWLKTTAYRNNGLRRVMNMLTYSYRAYMGLKKTGESPDFIIGSLMHPFAALVGCLLAKRYGCKFYFEERDLWPQTLIDLGKVSRSNPVVWLLSKLELYLYRNADRIIVLFEHAVGYVQGKGIDPCKIVHIPNGIDLARHDRHSGKLPAEYELWFRQHAGKYIAAYTGAHGLANNLDAVLDAAKITKEGNEQIHYLLIGDGPEKERLTERKRREHLTNVTLMPPVPKEQIPAILQQVHVGLLPLKDSPVFKWGISPNKLYDYMASRLPVILLCDTENSDIERSGGGVVIKEQFPVHLAGKLIEFAANPEGTKRMGQAAREYVVSHHSWNILSETLLSAVREDGTALTRGL</sequence>
<dbReference type="InterPro" id="IPR001296">
    <property type="entry name" value="Glyco_trans_1"/>
</dbReference>
<dbReference type="Gene3D" id="3.40.50.2000">
    <property type="entry name" value="Glycogen Phosphorylase B"/>
    <property type="match status" value="2"/>
</dbReference>
<dbReference type="SUPFAM" id="SSF53756">
    <property type="entry name" value="UDP-Glycosyltransferase/glycogen phosphorylase"/>
    <property type="match status" value="1"/>
</dbReference>
<dbReference type="EMBL" id="SIRE01000029">
    <property type="protein sequence ID" value="TBL70841.1"/>
    <property type="molecule type" value="Genomic_DNA"/>
</dbReference>
<gene>
    <name evidence="3" type="ORF">EYB31_31840</name>
</gene>
<evidence type="ECO:0000313" key="3">
    <source>
        <dbReference type="EMBL" id="TBL70841.1"/>
    </source>
</evidence>
<protein>
    <submittedName>
        <fullName evidence="3">Glycosyltransferase WbuB</fullName>
    </submittedName>
</protein>
<dbReference type="OrthoDB" id="9811902at2"/>
<feature type="domain" description="Glycosyltransferase subfamily 4-like N-terminal" evidence="2">
    <location>
        <begin position="28"/>
        <end position="213"/>
    </location>
</feature>
<evidence type="ECO:0000259" key="2">
    <source>
        <dbReference type="Pfam" id="PF13579"/>
    </source>
</evidence>
<comment type="caution">
    <text evidence="3">The sequence shown here is derived from an EMBL/GenBank/DDBJ whole genome shotgun (WGS) entry which is preliminary data.</text>
</comment>
<dbReference type="InterPro" id="IPR050194">
    <property type="entry name" value="Glycosyltransferase_grp1"/>
</dbReference>
<feature type="domain" description="Glycosyl transferase family 1" evidence="1">
    <location>
        <begin position="239"/>
        <end position="399"/>
    </location>
</feature>
<dbReference type="AlphaFoldDB" id="A0A4Q9DJQ2"/>
<dbReference type="PANTHER" id="PTHR45947:SF3">
    <property type="entry name" value="SULFOQUINOVOSYL TRANSFERASE SQD2"/>
    <property type="match status" value="1"/>
</dbReference>
<keyword evidence="3" id="KW-0808">Transferase</keyword>
<dbReference type="GO" id="GO:0016758">
    <property type="term" value="F:hexosyltransferase activity"/>
    <property type="evidence" value="ECO:0007669"/>
    <property type="project" value="TreeGrafter"/>
</dbReference>
<dbReference type="Proteomes" id="UP000293142">
    <property type="component" value="Unassembled WGS sequence"/>
</dbReference>
<dbReference type="PANTHER" id="PTHR45947">
    <property type="entry name" value="SULFOQUINOVOSYL TRANSFERASE SQD2"/>
    <property type="match status" value="1"/>
</dbReference>
<dbReference type="InterPro" id="IPR028098">
    <property type="entry name" value="Glyco_trans_4-like_N"/>
</dbReference>
<name>A0A4Q9DJQ2_9BACL</name>
<reference evidence="3 4" key="1">
    <citation type="submission" date="2019-02" db="EMBL/GenBank/DDBJ databases">
        <title>Paenibacillus sp. nov., isolated from surface-sterilized tissue of Thalictrum simplex L.</title>
        <authorList>
            <person name="Tuo L."/>
        </authorList>
    </citation>
    <scope>NUCLEOTIDE SEQUENCE [LARGE SCALE GENOMIC DNA]</scope>
    <source>
        <strain evidence="3 4">N2SHLJ1</strain>
    </source>
</reference>
<organism evidence="3 4">
    <name type="scientific">Paenibacillus thalictri</name>
    <dbReference type="NCBI Taxonomy" id="2527873"/>
    <lineage>
        <taxon>Bacteria</taxon>
        <taxon>Bacillati</taxon>
        <taxon>Bacillota</taxon>
        <taxon>Bacilli</taxon>
        <taxon>Bacillales</taxon>
        <taxon>Paenibacillaceae</taxon>
        <taxon>Paenibacillus</taxon>
    </lineage>
</organism>